<evidence type="ECO:0000313" key="1">
    <source>
        <dbReference type="EMBL" id="KAF2621363.1"/>
    </source>
</evidence>
<proteinExistence type="predicted"/>
<protein>
    <submittedName>
        <fullName evidence="1">Uncharacterized protein</fullName>
    </submittedName>
</protein>
<keyword evidence="2" id="KW-1185">Reference proteome</keyword>
<dbReference type="Proteomes" id="UP000799754">
    <property type="component" value="Unassembled WGS sequence"/>
</dbReference>
<reference evidence="1" key="1">
    <citation type="journal article" date="2020" name="Stud. Mycol.">
        <title>101 Dothideomycetes genomes: a test case for predicting lifestyles and emergence of pathogens.</title>
        <authorList>
            <person name="Haridas S."/>
            <person name="Albert R."/>
            <person name="Binder M."/>
            <person name="Bloem J."/>
            <person name="Labutti K."/>
            <person name="Salamov A."/>
            <person name="Andreopoulos B."/>
            <person name="Baker S."/>
            <person name="Barry K."/>
            <person name="Bills G."/>
            <person name="Bluhm B."/>
            <person name="Cannon C."/>
            <person name="Castanera R."/>
            <person name="Culley D."/>
            <person name="Daum C."/>
            <person name="Ezra D."/>
            <person name="Gonzalez J."/>
            <person name="Henrissat B."/>
            <person name="Kuo A."/>
            <person name="Liang C."/>
            <person name="Lipzen A."/>
            <person name="Lutzoni F."/>
            <person name="Magnuson J."/>
            <person name="Mondo S."/>
            <person name="Nolan M."/>
            <person name="Ohm R."/>
            <person name="Pangilinan J."/>
            <person name="Park H.-J."/>
            <person name="Ramirez L."/>
            <person name="Alfaro M."/>
            <person name="Sun H."/>
            <person name="Tritt A."/>
            <person name="Yoshinaga Y."/>
            <person name="Zwiers L.-H."/>
            <person name="Turgeon B."/>
            <person name="Goodwin S."/>
            <person name="Spatafora J."/>
            <person name="Crous P."/>
            <person name="Grigoriev I."/>
        </authorList>
    </citation>
    <scope>NUCLEOTIDE SEQUENCE</scope>
    <source>
        <strain evidence="1">CBS 525.71</strain>
    </source>
</reference>
<evidence type="ECO:0000313" key="2">
    <source>
        <dbReference type="Proteomes" id="UP000799754"/>
    </source>
</evidence>
<dbReference type="EMBL" id="MU006756">
    <property type="protein sequence ID" value="KAF2621363.1"/>
    <property type="molecule type" value="Genomic_DNA"/>
</dbReference>
<sequence>MNFNNIEVFATVPSWLSGFLLGLWRFTPYITDRVAGLIVAFFVMVAMFIIHKHLHKNAIVGYLNRHVGEVQKMMPLGLQESHRKRIATLEANHNQAMREAQDEIRRLHGKFDHIDSEYDWTTTMYQGQMRCNEE</sequence>
<name>A0ACB6RHP4_9PLEO</name>
<accession>A0ACB6RHP4</accession>
<comment type="caution">
    <text evidence="1">The sequence shown here is derived from an EMBL/GenBank/DDBJ whole genome shotgun (WGS) entry which is preliminary data.</text>
</comment>
<gene>
    <name evidence="1" type="ORF">BU25DRAFT_495798</name>
</gene>
<organism evidence="1 2">
    <name type="scientific">Macroventuria anomochaeta</name>
    <dbReference type="NCBI Taxonomy" id="301207"/>
    <lineage>
        <taxon>Eukaryota</taxon>
        <taxon>Fungi</taxon>
        <taxon>Dikarya</taxon>
        <taxon>Ascomycota</taxon>
        <taxon>Pezizomycotina</taxon>
        <taxon>Dothideomycetes</taxon>
        <taxon>Pleosporomycetidae</taxon>
        <taxon>Pleosporales</taxon>
        <taxon>Pleosporineae</taxon>
        <taxon>Didymellaceae</taxon>
        <taxon>Macroventuria</taxon>
    </lineage>
</organism>